<dbReference type="Gene3D" id="1.10.357.10">
    <property type="entry name" value="Tetracycline Repressor, domain 2"/>
    <property type="match status" value="1"/>
</dbReference>
<dbReference type="Proteomes" id="UP001609176">
    <property type="component" value="Unassembled WGS sequence"/>
</dbReference>
<dbReference type="EMBL" id="JBIMSN010000052">
    <property type="protein sequence ID" value="MFH5229287.1"/>
    <property type="molecule type" value="Genomic_DNA"/>
</dbReference>
<dbReference type="InterPro" id="IPR001647">
    <property type="entry name" value="HTH_TetR"/>
</dbReference>
<dbReference type="PROSITE" id="PS50977">
    <property type="entry name" value="HTH_TETR_2"/>
    <property type="match status" value="1"/>
</dbReference>
<dbReference type="Pfam" id="PF21993">
    <property type="entry name" value="TetR_C_13_2"/>
    <property type="match status" value="1"/>
</dbReference>
<evidence type="ECO:0000313" key="6">
    <source>
        <dbReference type="EMBL" id="MFH5229287.1"/>
    </source>
</evidence>
<accession>A0ABW7KI36</accession>
<sequence>MAARSTTRHNMLVSAAELLREHGAAGTTVDAVLARSGAPRGSVYHHFPGGRNQIIAESLEFAGTAITKIIDHSLQDGSIGALRLFAGFWTQILEGSDFAAGCPVVAVAVGGTREDQQLLPAVDAIFTRWRSALTQALVDDGVDPSRAAPLATMAVASIEGAVILCRASRSTTPLDDVTDELALLLTANITG</sequence>
<feature type="DNA-binding region" description="H-T-H motif" evidence="4">
    <location>
        <begin position="28"/>
        <end position="47"/>
    </location>
</feature>
<keyword evidence="3" id="KW-0804">Transcription</keyword>
<dbReference type="RefSeq" id="WP_395115306.1">
    <property type="nucleotide sequence ID" value="NZ_JBIMSO010000054.1"/>
</dbReference>
<evidence type="ECO:0000259" key="5">
    <source>
        <dbReference type="PROSITE" id="PS50977"/>
    </source>
</evidence>
<keyword evidence="2 4" id="KW-0238">DNA-binding</keyword>
<dbReference type="SUPFAM" id="SSF48498">
    <property type="entry name" value="Tetracyclin repressor-like, C-terminal domain"/>
    <property type="match status" value="1"/>
</dbReference>
<keyword evidence="1" id="KW-0805">Transcription regulation</keyword>
<keyword evidence="9" id="KW-1185">Reference proteome</keyword>
<dbReference type="InterPro" id="IPR009057">
    <property type="entry name" value="Homeodomain-like_sf"/>
</dbReference>
<dbReference type="EMBL" id="JBIMSP010000008">
    <property type="protein sequence ID" value="MFH5241696.1"/>
    <property type="molecule type" value="Genomic_DNA"/>
</dbReference>
<dbReference type="SUPFAM" id="SSF46689">
    <property type="entry name" value="Homeodomain-like"/>
    <property type="match status" value="1"/>
</dbReference>
<organism evidence="7 8">
    <name type="scientific">Antrihabitans spumae</name>
    <dbReference type="NCBI Taxonomy" id="3373370"/>
    <lineage>
        <taxon>Bacteria</taxon>
        <taxon>Bacillati</taxon>
        <taxon>Actinomycetota</taxon>
        <taxon>Actinomycetes</taxon>
        <taxon>Mycobacteriales</taxon>
        <taxon>Nocardiaceae</taxon>
        <taxon>Antrihabitans</taxon>
    </lineage>
</organism>
<protein>
    <submittedName>
        <fullName evidence="7">TetR/AcrR family transcriptional regulator</fullName>
    </submittedName>
</protein>
<gene>
    <name evidence="7" type="ORF">ACHIPV_07300</name>
    <name evidence="6" type="ORF">ACHIRB_11985</name>
</gene>
<dbReference type="PANTHER" id="PTHR47506">
    <property type="entry name" value="TRANSCRIPTIONAL REGULATORY PROTEIN"/>
    <property type="match status" value="1"/>
</dbReference>
<feature type="domain" description="HTH tetR-type" evidence="5">
    <location>
        <begin position="5"/>
        <end position="65"/>
    </location>
</feature>
<dbReference type="Pfam" id="PF00440">
    <property type="entry name" value="TetR_N"/>
    <property type="match status" value="1"/>
</dbReference>
<evidence type="ECO:0000256" key="2">
    <source>
        <dbReference type="ARBA" id="ARBA00023125"/>
    </source>
</evidence>
<proteinExistence type="predicted"/>
<name>A0ABW7KI36_9NOCA</name>
<evidence type="ECO:0000256" key="4">
    <source>
        <dbReference type="PROSITE-ProRule" id="PRU00335"/>
    </source>
</evidence>
<evidence type="ECO:0000313" key="8">
    <source>
        <dbReference type="Proteomes" id="UP001609176"/>
    </source>
</evidence>
<evidence type="ECO:0000256" key="3">
    <source>
        <dbReference type="ARBA" id="ARBA00023163"/>
    </source>
</evidence>
<evidence type="ECO:0000313" key="7">
    <source>
        <dbReference type="EMBL" id="MFH5241696.1"/>
    </source>
</evidence>
<reference evidence="8 9" key="1">
    <citation type="submission" date="2024-10" db="EMBL/GenBank/DDBJ databases">
        <authorList>
            <person name="Riesco R."/>
        </authorList>
    </citation>
    <scope>NUCLEOTIDE SEQUENCE [LARGE SCALE GENOMIC DNA]</scope>
    <source>
        <strain evidence="7 8">NCIMB 15448</strain>
        <strain evidence="6 9">NCIMB 15450</strain>
    </source>
</reference>
<dbReference type="InterPro" id="IPR036271">
    <property type="entry name" value="Tet_transcr_reg_TetR-rel_C_sf"/>
</dbReference>
<dbReference type="InterPro" id="IPR054156">
    <property type="entry name" value="YxaF_TetR_C"/>
</dbReference>
<comment type="caution">
    <text evidence="7">The sequence shown here is derived from an EMBL/GenBank/DDBJ whole genome shotgun (WGS) entry which is preliminary data.</text>
</comment>
<dbReference type="PANTHER" id="PTHR47506:SF3">
    <property type="entry name" value="HTH-TYPE TRANSCRIPTIONAL REGULATOR LMRA"/>
    <property type="match status" value="1"/>
</dbReference>
<dbReference type="Proteomes" id="UP001609219">
    <property type="component" value="Unassembled WGS sequence"/>
</dbReference>
<evidence type="ECO:0000313" key="9">
    <source>
        <dbReference type="Proteomes" id="UP001609219"/>
    </source>
</evidence>
<evidence type="ECO:0000256" key="1">
    <source>
        <dbReference type="ARBA" id="ARBA00023015"/>
    </source>
</evidence>